<dbReference type="EMBL" id="LJGU01000114">
    <property type="protein sequence ID" value="OEV04367.1"/>
    <property type="molecule type" value="Genomic_DNA"/>
</dbReference>
<dbReference type="GO" id="GO:0003995">
    <property type="term" value="F:acyl-CoA dehydrogenase activity"/>
    <property type="evidence" value="ECO:0007669"/>
    <property type="project" value="InterPro"/>
</dbReference>
<dbReference type="InterPro" id="IPR009100">
    <property type="entry name" value="AcylCoA_DH/oxidase_NM_dom_sf"/>
</dbReference>
<evidence type="ECO:0000256" key="1">
    <source>
        <dbReference type="ARBA" id="ARBA00001974"/>
    </source>
</evidence>
<evidence type="ECO:0000256" key="2">
    <source>
        <dbReference type="ARBA" id="ARBA00009347"/>
    </source>
</evidence>
<dbReference type="Gene3D" id="6.10.250.600">
    <property type="match status" value="1"/>
</dbReference>
<dbReference type="PATRIC" id="fig|1075402.3.peg.4462"/>
<dbReference type="Pfam" id="PF02770">
    <property type="entry name" value="Acyl-CoA_dh_M"/>
    <property type="match status" value="1"/>
</dbReference>
<feature type="domain" description="Adaptive response protein AidB N-terminal" evidence="8">
    <location>
        <begin position="9"/>
        <end position="163"/>
    </location>
</feature>
<keyword evidence="5" id="KW-0560">Oxidoreductase</keyword>
<keyword evidence="3 5" id="KW-0285">Flavoprotein</keyword>
<dbReference type="InterPro" id="IPR041504">
    <property type="entry name" value="AidB_N"/>
</dbReference>
<reference evidence="9 10" key="1">
    <citation type="journal article" date="2016" name="Front. Microbiol.">
        <title>Comparative Genomics Analysis of Streptomyces Species Reveals Their Adaptation to the Marine Environment and Their Diversity at the Genomic Level.</title>
        <authorList>
            <person name="Tian X."/>
            <person name="Zhang Z."/>
            <person name="Yang T."/>
            <person name="Chen M."/>
            <person name="Li J."/>
            <person name="Chen F."/>
            <person name="Yang J."/>
            <person name="Li W."/>
            <person name="Zhang B."/>
            <person name="Zhang Z."/>
            <person name="Wu J."/>
            <person name="Zhang C."/>
            <person name="Long L."/>
            <person name="Xiao J."/>
        </authorList>
    </citation>
    <scope>NUCLEOTIDE SEQUENCE [LARGE SCALE GENOMIC DNA]</scope>
    <source>
        <strain evidence="9 10">SCSIO 02100</strain>
    </source>
</reference>
<protein>
    <submittedName>
        <fullName evidence="9">Acyl-CoA dehydrogenase</fullName>
    </submittedName>
</protein>
<dbReference type="SUPFAM" id="SSF47203">
    <property type="entry name" value="Acyl-CoA dehydrogenase C-terminal domain-like"/>
    <property type="match status" value="1"/>
</dbReference>
<evidence type="ECO:0000256" key="3">
    <source>
        <dbReference type="ARBA" id="ARBA00022630"/>
    </source>
</evidence>
<feature type="domain" description="Acyl-CoA dehydrogenase/oxidase C-terminal" evidence="6">
    <location>
        <begin position="284"/>
        <end position="440"/>
    </location>
</feature>
<dbReference type="OrthoDB" id="9771038at2"/>
<dbReference type="PANTHER" id="PTHR42707">
    <property type="entry name" value="ACYL-COA DEHYDROGENASE"/>
    <property type="match status" value="1"/>
</dbReference>
<feature type="domain" description="Acyl-CoA oxidase/dehydrogenase middle" evidence="7">
    <location>
        <begin position="179"/>
        <end position="273"/>
    </location>
</feature>
<evidence type="ECO:0000256" key="5">
    <source>
        <dbReference type="RuleBase" id="RU362125"/>
    </source>
</evidence>
<evidence type="ECO:0000259" key="8">
    <source>
        <dbReference type="Pfam" id="PF18158"/>
    </source>
</evidence>
<name>A0A1E7KKH1_9ACTN</name>
<dbReference type="InterPro" id="IPR006091">
    <property type="entry name" value="Acyl-CoA_Oxase/DH_mid-dom"/>
</dbReference>
<evidence type="ECO:0000259" key="6">
    <source>
        <dbReference type="Pfam" id="PF00441"/>
    </source>
</evidence>
<dbReference type="Gene3D" id="2.40.110.20">
    <property type="match status" value="1"/>
</dbReference>
<dbReference type="Gene3D" id="1.20.140.10">
    <property type="entry name" value="Butyryl-CoA Dehydrogenase, subunit A, domain 3"/>
    <property type="match status" value="1"/>
</dbReference>
<comment type="similarity">
    <text evidence="2 5">Belongs to the acyl-CoA dehydrogenase family.</text>
</comment>
<evidence type="ECO:0000313" key="10">
    <source>
        <dbReference type="Proteomes" id="UP000176101"/>
    </source>
</evidence>
<comment type="cofactor">
    <cofactor evidence="1 5">
        <name>FAD</name>
        <dbReference type="ChEBI" id="CHEBI:57692"/>
    </cofactor>
</comment>
<comment type="caution">
    <text evidence="9">The sequence shown here is derived from an EMBL/GenBank/DDBJ whole genome shotgun (WGS) entry which is preliminary data.</text>
</comment>
<dbReference type="AlphaFoldDB" id="A0A1E7KKH1"/>
<organism evidence="9 10">
    <name type="scientific">Streptomyces oceani</name>
    <dbReference type="NCBI Taxonomy" id="1075402"/>
    <lineage>
        <taxon>Bacteria</taxon>
        <taxon>Bacillati</taxon>
        <taxon>Actinomycetota</taxon>
        <taxon>Actinomycetes</taxon>
        <taxon>Kitasatosporales</taxon>
        <taxon>Streptomycetaceae</taxon>
        <taxon>Streptomyces</taxon>
    </lineage>
</organism>
<dbReference type="InterPro" id="IPR036250">
    <property type="entry name" value="AcylCo_DH-like_C"/>
</dbReference>
<dbReference type="InterPro" id="IPR052904">
    <property type="entry name" value="Acyl-CoA_dehydrogenase-like"/>
</dbReference>
<keyword evidence="4 5" id="KW-0274">FAD</keyword>
<dbReference type="Pfam" id="PF00441">
    <property type="entry name" value="Acyl-CoA_dh_1"/>
    <property type="match status" value="1"/>
</dbReference>
<dbReference type="PROSITE" id="PS00073">
    <property type="entry name" value="ACYL_COA_DH_2"/>
    <property type="match status" value="1"/>
</dbReference>
<evidence type="ECO:0000313" key="9">
    <source>
        <dbReference type="EMBL" id="OEV04367.1"/>
    </source>
</evidence>
<accession>A0A1E7KKH1</accession>
<dbReference type="PANTHER" id="PTHR42707:SF3">
    <property type="entry name" value="ACYL-COA DEHYDROGENASE AIDB-RELATED"/>
    <property type="match status" value="1"/>
</dbReference>
<gene>
    <name evidence="9" type="ORF">AN216_08275</name>
</gene>
<proteinExistence type="inferred from homology"/>
<evidence type="ECO:0000259" key="7">
    <source>
        <dbReference type="Pfam" id="PF02770"/>
    </source>
</evidence>
<dbReference type="InterPro" id="IPR009075">
    <property type="entry name" value="AcylCo_DH/oxidase_C"/>
</dbReference>
<keyword evidence="10" id="KW-1185">Reference proteome</keyword>
<sequence>MATTHEVFNQAPPLTGYNAAADDLALLESVRHGGAGHGEGRLLELGARAGSPEVLEQARLAEENPPRLRTHDRFGHRIDEVEFHPAWHQLMTAAVGAGLHAAPWTDQRPSAHLLRAARFYVWSQAEAGHGCPISMTYAAVPALRAQPELAAAYEPLLASRSYDFGLRPPLAKSGLIAGMSMTEKQGGSDVRANTTRAVSVGDADGTYRITGHKWFTSAPMSDVFLTLANLEEGPTCFLLPRVLPDGARNGLRLQRLKEKLGNRSNASAELEYEGALGWRVGEPGRGVRTIVEMVNMTRLDCVLGSAAGMRAGLRHALQHTNHREAFGAVLREQPLMRNVLADLALESEAATALGLRLATALDRAQAGDQQEAALRRLGLAAGKYWVCKRGSAHAAEALECLGGNGYVEESGMPRLFREAPLLSIWEGSGNVAALDVLRALAKDPGLLDAFWAEVESASGADRRLDSAVASLRKEVTMLSDPVAGQLWARRLAERITLVFQGALLVRHSTPAVADAFCASRLGGDWGGAFGTLPTDVELATILDRASGMA</sequence>
<dbReference type="InterPro" id="IPR006089">
    <property type="entry name" value="Acyl-CoA_DH_CS"/>
</dbReference>
<evidence type="ECO:0000256" key="4">
    <source>
        <dbReference type="ARBA" id="ARBA00022827"/>
    </source>
</evidence>
<dbReference type="RefSeq" id="WP_070196115.1">
    <property type="nucleotide sequence ID" value="NZ_LJGU01000114.1"/>
</dbReference>
<dbReference type="STRING" id="1075402.AN216_08275"/>
<dbReference type="Proteomes" id="UP000176101">
    <property type="component" value="Unassembled WGS sequence"/>
</dbReference>
<dbReference type="SUPFAM" id="SSF56645">
    <property type="entry name" value="Acyl-CoA dehydrogenase NM domain-like"/>
    <property type="match status" value="1"/>
</dbReference>
<dbReference type="Pfam" id="PF18158">
    <property type="entry name" value="AidB_N"/>
    <property type="match status" value="1"/>
</dbReference>